<comment type="catalytic activity">
    <reaction evidence="2 13">
        <text>1-(5-phospho-beta-D-ribosyl)-ATP + H2O = 1-(5-phospho-beta-D-ribosyl)-5'-AMP + diphosphate + H(+)</text>
        <dbReference type="Rhea" id="RHEA:22828"/>
        <dbReference type="ChEBI" id="CHEBI:15377"/>
        <dbReference type="ChEBI" id="CHEBI:15378"/>
        <dbReference type="ChEBI" id="CHEBI:33019"/>
        <dbReference type="ChEBI" id="CHEBI:59457"/>
        <dbReference type="ChEBI" id="CHEBI:73183"/>
        <dbReference type="EC" id="3.6.1.31"/>
    </reaction>
</comment>
<dbReference type="NCBIfam" id="TIGR03188">
    <property type="entry name" value="histidine_hisI"/>
    <property type="match status" value="1"/>
</dbReference>
<keyword evidence="10 13" id="KW-0067">ATP-binding</keyword>
<dbReference type="InterPro" id="IPR021130">
    <property type="entry name" value="PRib-ATP_PPHydrolase-like"/>
</dbReference>
<reference evidence="15 16" key="1">
    <citation type="journal article" date="2004" name="Proc. Natl. Acad. Sci. U.S.A.">
        <title>Genome sequence of Picrophilus torridus and its implications for life around pH 0.</title>
        <authorList>
            <person name="Futterer O."/>
            <person name="Angelov A."/>
            <person name="Liesegang H."/>
            <person name="Gottschalk G."/>
            <person name="Schleper C."/>
            <person name="Schepers B."/>
            <person name="Dock C."/>
            <person name="Antranikian G."/>
            <person name="Liebl W."/>
        </authorList>
    </citation>
    <scope>NUCLEOTIDE SEQUENCE [LARGE SCALE GENOMIC DNA]</scope>
    <source>
        <strain evidence="16">ATCC 700027 / DSM 9790 / JCM 10055 / NBRC 100828</strain>
    </source>
</reference>
<evidence type="ECO:0000259" key="14">
    <source>
        <dbReference type="Pfam" id="PF01502"/>
    </source>
</evidence>
<keyword evidence="7 13" id="KW-0028">Amino-acid biosynthesis</keyword>
<evidence type="ECO:0000256" key="4">
    <source>
        <dbReference type="ARBA" id="ARBA00005204"/>
    </source>
</evidence>
<evidence type="ECO:0000256" key="5">
    <source>
        <dbReference type="ARBA" id="ARBA00007731"/>
    </source>
</evidence>
<dbReference type="NCBIfam" id="NF002747">
    <property type="entry name" value="PRK02759.1"/>
    <property type="match status" value="1"/>
</dbReference>
<evidence type="ECO:0000256" key="7">
    <source>
        <dbReference type="ARBA" id="ARBA00022605"/>
    </source>
</evidence>
<dbReference type="OrthoDB" id="5853at2157"/>
<gene>
    <name evidence="13" type="primary">hisI</name>
    <name evidence="13" type="synonym">hisIE</name>
    <name evidence="15" type="ordered locus">PTO1331</name>
</gene>
<comment type="similarity">
    <text evidence="6 13">In the N-terminal section; belongs to the PRA-CH family.</text>
</comment>
<dbReference type="Gene3D" id="1.10.287.1080">
    <property type="entry name" value="MazG-like"/>
    <property type="match status" value="1"/>
</dbReference>
<proteinExistence type="inferred from homology"/>
<dbReference type="HOGENOM" id="CLU_048577_3_1_2"/>
<dbReference type="Proteomes" id="UP000000438">
    <property type="component" value="Chromosome"/>
</dbReference>
<dbReference type="InterPro" id="IPR008179">
    <property type="entry name" value="HisE"/>
</dbReference>
<evidence type="ECO:0000256" key="6">
    <source>
        <dbReference type="ARBA" id="ARBA00008299"/>
    </source>
</evidence>
<dbReference type="HAMAP" id="MF_01019">
    <property type="entry name" value="HisIE"/>
    <property type="match status" value="1"/>
</dbReference>
<evidence type="ECO:0000313" key="15">
    <source>
        <dbReference type="EMBL" id="AAT43916.1"/>
    </source>
</evidence>
<evidence type="ECO:0000256" key="10">
    <source>
        <dbReference type="ARBA" id="ARBA00022840"/>
    </source>
</evidence>
<dbReference type="PANTHER" id="PTHR42945:SF1">
    <property type="entry name" value="HISTIDINE BIOSYNTHESIS BIFUNCTIONAL PROTEIN HIS7"/>
    <property type="match status" value="1"/>
</dbReference>
<comment type="subcellular location">
    <subcellularLocation>
        <location evidence="13">Cytoplasm</location>
    </subcellularLocation>
</comment>
<dbReference type="UniPathway" id="UPA00031">
    <property type="reaction ID" value="UER00007"/>
</dbReference>
<keyword evidence="8 13" id="KW-0547">Nucleotide-binding</keyword>
<dbReference type="Pfam" id="PF01503">
    <property type="entry name" value="PRA-PH"/>
    <property type="match status" value="1"/>
</dbReference>
<dbReference type="PANTHER" id="PTHR42945">
    <property type="entry name" value="HISTIDINE BIOSYNTHESIS BIFUNCTIONAL PROTEIN"/>
    <property type="match status" value="1"/>
</dbReference>
<organism evidence="15 16">
    <name type="scientific">Picrophilus torridus (strain ATCC 700027 / DSM 9790 / JCM 10055 / NBRC 100828 / KAW 2/3)</name>
    <dbReference type="NCBI Taxonomy" id="1122961"/>
    <lineage>
        <taxon>Archaea</taxon>
        <taxon>Methanobacteriati</taxon>
        <taxon>Thermoplasmatota</taxon>
        <taxon>Thermoplasmata</taxon>
        <taxon>Thermoplasmatales</taxon>
        <taxon>Picrophilaceae</taxon>
        <taxon>Picrophilus</taxon>
    </lineage>
</organism>
<feature type="region of interest" description="Phosphoribosyl-AMP cyclohydrolase" evidence="13">
    <location>
        <begin position="1"/>
        <end position="118"/>
    </location>
</feature>
<dbReference type="GO" id="GO:0005737">
    <property type="term" value="C:cytoplasm"/>
    <property type="evidence" value="ECO:0007669"/>
    <property type="project" value="UniProtKB-SubCell"/>
</dbReference>
<dbReference type="GO" id="GO:0000105">
    <property type="term" value="P:L-histidine biosynthetic process"/>
    <property type="evidence" value="ECO:0007669"/>
    <property type="project" value="UniProtKB-UniRule"/>
</dbReference>
<evidence type="ECO:0000256" key="9">
    <source>
        <dbReference type="ARBA" id="ARBA00022801"/>
    </source>
</evidence>
<evidence type="ECO:0000256" key="3">
    <source>
        <dbReference type="ARBA" id="ARBA00005169"/>
    </source>
</evidence>
<comment type="similarity">
    <text evidence="5 13">In the C-terminal section; belongs to the PRA-PH family.</text>
</comment>
<dbReference type="eggNOG" id="arCOG02676">
    <property type="taxonomic scope" value="Archaea"/>
</dbReference>
<dbReference type="GO" id="GO:0004636">
    <property type="term" value="F:phosphoribosyl-ATP diphosphatase activity"/>
    <property type="evidence" value="ECO:0007669"/>
    <property type="project" value="UniProtKB-UniRule"/>
</dbReference>
<name>Q6KZD6_PICTO</name>
<evidence type="ECO:0000256" key="12">
    <source>
        <dbReference type="ARBA" id="ARBA00023268"/>
    </source>
</evidence>
<keyword evidence="13" id="KW-0963">Cytoplasm</keyword>
<dbReference type="Pfam" id="PF01502">
    <property type="entry name" value="PRA-CH"/>
    <property type="match status" value="1"/>
</dbReference>
<keyword evidence="9 13" id="KW-0378">Hydrolase</keyword>
<keyword evidence="11 13" id="KW-0368">Histidine biosynthesis</keyword>
<sequence>MSDYNINFNDGIVPVVVQDFDTGDVLTLAYMDRNALEMTMKTGYAFYYSRSMKRIHMKGEVSGNTQKVMEIYQDCNDNSLLIKVKKDGPACHTGNNSCFYRKLGEPKVDGNIDYSLEILLRLEDLVRKRMKDPVNGSYTNYLIDSGDENIRKKVGEEAIETILASGRDRIVYETADLLYHLIVFLAFNNVSLFDVMNELNRRSK</sequence>
<evidence type="ECO:0000313" key="16">
    <source>
        <dbReference type="Proteomes" id="UP000000438"/>
    </source>
</evidence>
<comment type="pathway">
    <text evidence="4 13">Amino-acid biosynthesis; L-histidine biosynthesis; L-histidine from 5-phospho-alpha-D-ribose 1-diphosphate: step 2/9.</text>
</comment>
<dbReference type="PATRIC" id="fig|263820.9.peg.1382"/>
<dbReference type="KEGG" id="pto:PTO1331"/>
<dbReference type="GO" id="GO:0005524">
    <property type="term" value="F:ATP binding"/>
    <property type="evidence" value="ECO:0007669"/>
    <property type="project" value="UniProtKB-KW"/>
</dbReference>
<evidence type="ECO:0000256" key="1">
    <source>
        <dbReference type="ARBA" id="ARBA00000024"/>
    </source>
</evidence>
<protein>
    <recommendedName>
        <fullName evidence="13">Histidine biosynthesis bifunctional protein HisIE</fullName>
    </recommendedName>
    <domain>
        <recommendedName>
            <fullName evidence="13">Phosphoribosyl-AMP cyclohydrolase</fullName>
            <shortName evidence="13">PRA-CH</shortName>
            <ecNumber evidence="13">3.5.4.19</ecNumber>
        </recommendedName>
    </domain>
    <domain>
        <recommendedName>
            <fullName evidence="13">Phosphoribosyl-ATP pyrophosphatase</fullName>
            <shortName evidence="13">PRA-PH</shortName>
            <ecNumber evidence="13">3.6.1.31</ecNumber>
        </recommendedName>
    </domain>
</protein>
<dbReference type="PaxDb" id="263820-PTO1331"/>
<evidence type="ECO:0000256" key="11">
    <source>
        <dbReference type="ARBA" id="ARBA00023102"/>
    </source>
</evidence>
<accession>Q6KZD6</accession>
<dbReference type="InterPro" id="IPR002496">
    <property type="entry name" value="PRib_AMP_CycHydrolase_dom"/>
</dbReference>
<dbReference type="GO" id="GO:0004635">
    <property type="term" value="F:phosphoribosyl-AMP cyclohydrolase activity"/>
    <property type="evidence" value="ECO:0007669"/>
    <property type="project" value="UniProtKB-UniRule"/>
</dbReference>
<dbReference type="SUPFAM" id="SSF101386">
    <property type="entry name" value="all-alpha NTP pyrophosphatases"/>
    <property type="match status" value="1"/>
</dbReference>
<dbReference type="AlphaFoldDB" id="Q6KZD6"/>
<comment type="catalytic activity">
    <reaction evidence="1 13">
        <text>1-(5-phospho-beta-D-ribosyl)-5'-AMP + H2O = 1-(5-phospho-beta-D-ribosyl)-5-[(5-phospho-beta-D-ribosylamino)methylideneamino]imidazole-4-carboxamide</text>
        <dbReference type="Rhea" id="RHEA:20049"/>
        <dbReference type="ChEBI" id="CHEBI:15377"/>
        <dbReference type="ChEBI" id="CHEBI:58435"/>
        <dbReference type="ChEBI" id="CHEBI:59457"/>
        <dbReference type="EC" id="3.5.4.19"/>
    </reaction>
</comment>
<dbReference type="EMBL" id="AE017261">
    <property type="protein sequence ID" value="AAT43916.1"/>
    <property type="molecule type" value="Genomic_DNA"/>
</dbReference>
<evidence type="ECO:0000256" key="8">
    <source>
        <dbReference type="ARBA" id="ARBA00022741"/>
    </source>
</evidence>
<dbReference type="CDD" id="cd11534">
    <property type="entry name" value="NTP-PPase_HisIE_like"/>
    <property type="match status" value="1"/>
</dbReference>
<feature type="region of interest" description="Phosphoribosyl-ATP pyrophosphohydrolase" evidence="13">
    <location>
        <begin position="119"/>
        <end position="204"/>
    </location>
</feature>
<dbReference type="EC" id="3.5.4.19" evidence="13"/>
<dbReference type="InParanoid" id="Q6KZD6"/>
<feature type="domain" description="Phosphoribosyl-AMP cyclohydrolase" evidence="14">
    <location>
        <begin position="28"/>
        <end position="100"/>
    </location>
</feature>
<dbReference type="EC" id="3.6.1.31" evidence="13"/>
<dbReference type="STRING" id="263820.PTO1331"/>
<dbReference type="NCBIfam" id="NF000768">
    <property type="entry name" value="PRK00051.1"/>
    <property type="match status" value="1"/>
</dbReference>
<dbReference type="GeneID" id="2844763"/>
<comment type="pathway">
    <text evidence="3 13">Amino-acid biosynthesis; L-histidine biosynthesis; L-histidine from 5-phospho-alpha-D-ribose 1-diphosphate: step 3/9.</text>
</comment>
<evidence type="ECO:0000256" key="2">
    <source>
        <dbReference type="ARBA" id="ARBA00001460"/>
    </source>
</evidence>
<dbReference type="Gene3D" id="3.10.20.810">
    <property type="entry name" value="Phosphoribosyl-AMP cyclohydrolase"/>
    <property type="match status" value="1"/>
</dbReference>
<keyword evidence="12 13" id="KW-0511">Multifunctional enzyme</keyword>
<dbReference type="FunFam" id="3.10.20.810:FF:000001">
    <property type="entry name" value="Histidine biosynthesis bifunctional protein HisIE"/>
    <property type="match status" value="1"/>
</dbReference>
<dbReference type="RefSeq" id="WP_011178132.1">
    <property type="nucleotide sequence ID" value="NC_005877.1"/>
</dbReference>
<dbReference type="SUPFAM" id="SSF141734">
    <property type="entry name" value="HisI-like"/>
    <property type="match status" value="1"/>
</dbReference>
<dbReference type="InterPro" id="IPR038019">
    <property type="entry name" value="PRib_AMP_CycHydrolase_sf"/>
</dbReference>
<dbReference type="InterPro" id="IPR023019">
    <property type="entry name" value="His_synth_HisIE"/>
</dbReference>
<dbReference type="HAMAP" id="MF_01020">
    <property type="entry name" value="HisE"/>
    <property type="match status" value="1"/>
</dbReference>
<evidence type="ECO:0000256" key="13">
    <source>
        <dbReference type="HAMAP-Rule" id="MF_01019"/>
    </source>
</evidence>